<dbReference type="Proteomes" id="UP001064489">
    <property type="component" value="Chromosome 9"/>
</dbReference>
<dbReference type="GO" id="GO:0006355">
    <property type="term" value="P:regulation of DNA-templated transcription"/>
    <property type="evidence" value="ECO:0007669"/>
    <property type="project" value="InterPro"/>
</dbReference>
<dbReference type="EMBL" id="JAJSOW010000001">
    <property type="protein sequence ID" value="KAI9199941.1"/>
    <property type="molecule type" value="Genomic_DNA"/>
</dbReference>
<dbReference type="Pfam" id="PF02365">
    <property type="entry name" value="NAM"/>
    <property type="match status" value="1"/>
</dbReference>
<evidence type="ECO:0000256" key="1">
    <source>
        <dbReference type="ARBA" id="ARBA00004123"/>
    </source>
</evidence>
<dbReference type="AlphaFoldDB" id="A0AAD5JGJ5"/>
<evidence type="ECO:0000256" key="6">
    <source>
        <dbReference type="SAM" id="MobiDB-lite"/>
    </source>
</evidence>
<keyword evidence="2" id="KW-0805">Transcription regulation</keyword>
<sequence length="383" mass="44213">MDEPAGPSIRLKAPPPHTRSASSSHRRRTFNRSLSHRLAGILNKFRHRLSSPPRRRSSSMELAESCVPPGFRFHPTEEELVGYYLKRKIDSLKIDLDVIIDIDLYKMEPWDIEARCNLGYSEQNEWYFFSHKDRKYPTGTRTNRATAAGFWKATGRDKAVLSKNKIIGMRKTLVFYKGRAPNGRKSDWIMHEYRLQTSENGPPQAKGWVVCRAFKKPTPNHRQGFEAWNHAYYVRDNTSHFRPNPSFSDHMTHHSSTEGTSFHQPVIGSNQPEYVSNINQTFLENQLNIIHELPQLDSPSLSTSFATQEGNLQHNIIIANNNNDDFEEEKSQFIDWKNLDSLLASQLVQPYPNMALPQDYNELEEGHDHQDHFSHILGCLNDS</sequence>
<evidence type="ECO:0000256" key="3">
    <source>
        <dbReference type="ARBA" id="ARBA00023125"/>
    </source>
</evidence>
<dbReference type="GO" id="GO:0005634">
    <property type="term" value="C:nucleus"/>
    <property type="evidence" value="ECO:0007669"/>
    <property type="project" value="UniProtKB-SubCell"/>
</dbReference>
<comment type="subcellular location">
    <subcellularLocation>
        <location evidence="1">Nucleus</location>
    </subcellularLocation>
</comment>
<gene>
    <name evidence="8" type="ORF">LWI28_000570</name>
</gene>
<accession>A0AAD5JGJ5</accession>
<feature type="region of interest" description="Disordered" evidence="6">
    <location>
        <begin position="1"/>
        <end position="29"/>
    </location>
</feature>
<proteinExistence type="predicted"/>
<dbReference type="InterPro" id="IPR003441">
    <property type="entry name" value="NAC-dom"/>
</dbReference>
<keyword evidence="5" id="KW-0539">Nucleus</keyword>
<dbReference type="InterPro" id="IPR036093">
    <property type="entry name" value="NAC_dom_sf"/>
</dbReference>
<reference evidence="8" key="2">
    <citation type="submission" date="2023-02" db="EMBL/GenBank/DDBJ databases">
        <authorList>
            <person name="Swenson N.G."/>
            <person name="Wegrzyn J.L."/>
            <person name="Mcevoy S.L."/>
        </authorList>
    </citation>
    <scope>NUCLEOTIDE SEQUENCE</scope>
    <source>
        <strain evidence="8">91603</strain>
        <tissue evidence="8">Leaf</tissue>
    </source>
</reference>
<protein>
    <recommendedName>
        <fullName evidence="7">NAC domain-containing protein</fullName>
    </recommendedName>
</protein>
<evidence type="ECO:0000256" key="4">
    <source>
        <dbReference type="ARBA" id="ARBA00023163"/>
    </source>
</evidence>
<evidence type="ECO:0000256" key="2">
    <source>
        <dbReference type="ARBA" id="ARBA00023015"/>
    </source>
</evidence>
<dbReference type="FunFam" id="2.170.150.80:FF:000002">
    <property type="entry name" value="Nac domain-containing protein 86"/>
    <property type="match status" value="1"/>
</dbReference>
<keyword evidence="3" id="KW-0238">DNA-binding</keyword>
<evidence type="ECO:0000313" key="8">
    <source>
        <dbReference type="EMBL" id="KAI9199941.1"/>
    </source>
</evidence>
<dbReference type="GO" id="GO:0003677">
    <property type="term" value="F:DNA binding"/>
    <property type="evidence" value="ECO:0007669"/>
    <property type="project" value="UniProtKB-KW"/>
</dbReference>
<organism evidence="8 9">
    <name type="scientific">Acer negundo</name>
    <name type="common">Box elder</name>
    <dbReference type="NCBI Taxonomy" id="4023"/>
    <lineage>
        <taxon>Eukaryota</taxon>
        <taxon>Viridiplantae</taxon>
        <taxon>Streptophyta</taxon>
        <taxon>Embryophyta</taxon>
        <taxon>Tracheophyta</taxon>
        <taxon>Spermatophyta</taxon>
        <taxon>Magnoliopsida</taxon>
        <taxon>eudicotyledons</taxon>
        <taxon>Gunneridae</taxon>
        <taxon>Pentapetalae</taxon>
        <taxon>rosids</taxon>
        <taxon>malvids</taxon>
        <taxon>Sapindales</taxon>
        <taxon>Sapindaceae</taxon>
        <taxon>Hippocastanoideae</taxon>
        <taxon>Acereae</taxon>
        <taxon>Acer</taxon>
    </lineage>
</organism>
<dbReference type="Gene3D" id="2.170.150.80">
    <property type="entry name" value="NAC domain"/>
    <property type="match status" value="1"/>
</dbReference>
<dbReference type="PANTHER" id="PTHR31744:SF211">
    <property type="entry name" value="OS04G0691300 PROTEIN"/>
    <property type="match status" value="1"/>
</dbReference>
<reference evidence="8" key="1">
    <citation type="journal article" date="2022" name="Plant J.">
        <title>Strategies of tolerance reflected in two North American maple genomes.</title>
        <authorList>
            <person name="McEvoy S.L."/>
            <person name="Sezen U.U."/>
            <person name="Trouern-Trend A."/>
            <person name="McMahon S.M."/>
            <person name="Schaberg P.G."/>
            <person name="Yang J."/>
            <person name="Wegrzyn J.L."/>
            <person name="Swenson N.G."/>
        </authorList>
    </citation>
    <scope>NUCLEOTIDE SEQUENCE</scope>
    <source>
        <strain evidence="8">91603</strain>
    </source>
</reference>
<evidence type="ECO:0000313" key="9">
    <source>
        <dbReference type="Proteomes" id="UP001064489"/>
    </source>
</evidence>
<evidence type="ECO:0000259" key="7">
    <source>
        <dbReference type="PROSITE" id="PS51005"/>
    </source>
</evidence>
<dbReference type="SUPFAM" id="SSF101941">
    <property type="entry name" value="NAC domain"/>
    <property type="match status" value="1"/>
</dbReference>
<feature type="domain" description="NAC" evidence="7">
    <location>
        <begin position="67"/>
        <end position="216"/>
    </location>
</feature>
<evidence type="ECO:0000256" key="5">
    <source>
        <dbReference type="ARBA" id="ARBA00023242"/>
    </source>
</evidence>
<keyword evidence="4" id="KW-0804">Transcription</keyword>
<dbReference type="PROSITE" id="PS51005">
    <property type="entry name" value="NAC"/>
    <property type="match status" value="1"/>
</dbReference>
<comment type="caution">
    <text evidence="8">The sequence shown here is derived from an EMBL/GenBank/DDBJ whole genome shotgun (WGS) entry which is preliminary data.</text>
</comment>
<name>A0AAD5JGJ5_ACENE</name>
<dbReference type="PANTHER" id="PTHR31744">
    <property type="entry name" value="PROTEIN CUP-SHAPED COTYLEDON 2-RELATED"/>
    <property type="match status" value="1"/>
</dbReference>
<keyword evidence="9" id="KW-1185">Reference proteome</keyword>